<evidence type="ECO:0000313" key="3">
    <source>
        <dbReference type="Proteomes" id="UP000295565"/>
    </source>
</evidence>
<gene>
    <name evidence="2" type="ORF">EV690_0008</name>
</gene>
<dbReference type="InterPro" id="IPR036390">
    <property type="entry name" value="WH_DNA-bd_sf"/>
</dbReference>
<dbReference type="RefSeq" id="WP_131910902.1">
    <property type="nucleotide sequence ID" value="NZ_OU594967.1"/>
</dbReference>
<dbReference type="AlphaFoldDB" id="A0A4R1KGK8"/>
<feature type="domain" description="Transcriptional regulator HTH-type FeoC" evidence="1">
    <location>
        <begin position="2"/>
        <end position="69"/>
    </location>
</feature>
<organism evidence="2 3">
    <name type="scientific">Celerinatantimonas diazotrophica</name>
    <dbReference type="NCBI Taxonomy" id="412034"/>
    <lineage>
        <taxon>Bacteria</taxon>
        <taxon>Pseudomonadati</taxon>
        <taxon>Pseudomonadota</taxon>
        <taxon>Gammaproteobacteria</taxon>
        <taxon>Celerinatantimonadaceae</taxon>
        <taxon>Celerinatantimonas</taxon>
    </lineage>
</organism>
<reference evidence="2 3" key="1">
    <citation type="submission" date="2019-03" db="EMBL/GenBank/DDBJ databases">
        <title>Genomic Encyclopedia of Type Strains, Phase IV (KMG-IV): sequencing the most valuable type-strain genomes for metagenomic binning, comparative biology and taxonomic classification.</title>
        <authorList>
            <person name="Goeker M."/>
        </authorList>
    </citation>
    <scope>NUCLEOTIDE SEQUENCE [LARGE SCALE GENOMIC DNA]</scope>
    <source>
        <strain evidence="2 3">DSM 18577</strain>
    </source>
</reference>
<dbReference type="Pfam" id="PF09012">
    <property type="entry name" value="FeoC"/>
    <property type="match status" value="1"/>
</dbReference>
<evidence type="ECO:0000259" key="1">
    <source>
        <dbReference type="Pfam" id="PF09012"/>
    </source>
</evidence>
<dbReference type="InterPro" id="IPR036388">
    <property type="entry name" value="WH-like_DNA-bd_sf"/>
</dbReference>
<proteinExistence type="predicted"/>
<name>A0A4R1KGK8_9GAMM</name>
<dbReference type="InterPro" id="IPR015102">
    <property type="entry name" value="Tscrpt_reg_HTH_FeoC"/>
</dbReference>
<dbReference type="Proteomes" id="UP000295565">
    <property type="component" value="Unassembled WGS sequence"/>
</dbReference>
<sequence length="74" mass="8795">MSLLELRKFVKEHQKTSLNDLKTHFKVDGEQIDAMMQIFVEKNQIKREELQSSCGCSCTSCHQNRDIIYYWNLL</sequence>
<comment type="caution">
    <text evidence="2">The sequence shown here is derived from an EMBL/GenBank/DDBJ whole genome shotgun (WGS) entry which is preliminary data.</text>
</comment>
<dbReference type="EMBL" id="SMGD01000001">
    <property type="protein sequence ID" value="TCK63896.1"/>
    <property type="molecule type" value="Genomic_DNA"/>
</dbReference>
<dbReference type="SUPFAM" id="SSF46785">
    <property type="entry name" value="Winged helix' DNA-binding domain"/>
    <property type="match status" value="1"/>
</dbReference>
<dbReference type="Gene3D" id="1.10.10.10">
    <property type="entry name" value="Winged helix-like DNA-binding domain superfamily/Winged helix DNA-binding domain"/>
    <property type="match status" value="1"/>
</dbReference>
<protein>
    <submittedName>
        <fullName evidence="2">FeoC-like transcriptional regulator</fullName>
    </submittedName>
</protein>
<accession>A0A4R1KGK8</accession>
<keyword evidence="3" id="KW-1185">Reference proteome</keyword>
<dbReference type="OrthoDB" id="467062at2"/>
<evidence type="ECO:0000313" key="2">
    <source>
        <dbReference type="EMBL" id="TCK63896.1"/>
    </source>
</evidence>